<keyword evidence="3" id="KW-1185">Reference proteome</keyword>
<evidence type="ECO:0000313" key="3">
    <source>
        <dbReference type="Proteomes" id="UP000253769"/>
    </source>
</evidence>
<dbReference type="Proteomes" id="UP000253769">
    <property type="component" value="Unassembled WGS sequence"/>
</dbReference>
<sequence>MPALLPFVLSLLLAITPLSLAAGNSSASPNAQTIQQQYQSVELDQLIDQNQIPERMVEKKQRVMLSPRAIQFDARLMQRPQPGEFSLVYDALNLWPSDQPLPTINHSAFIQSDDGRVIGAYVTQQAASQLQSLADQADSLPLNCHLYAVHIYNYANGPRLIVIAAGTSSQP</sequence>
<gene>
    <name evidence="2" type="ORF">DV711_16750</name>
</gene>
<protein>
    <submittedName>
        <fullName evidence="2">Uncharacterized protein</fullName>
    </submittedName>
</protein>
<feature type="chain" id="PRO_5017052237" evidence="1">
    <location>
        <begin position="22"/>
        <end position="171"/>
    </location>
</feature>
<dbReference type="EMBL" id="QQOH01000005">
    <property type="protein sequence ID" value="RDE18310.1"/>
    <property type="molecule type" value="Genomic_DNA"/>
</dbReference>
<evidence type="ECO:0000313" key="2">
    <source>
        <dbReference type="EMBL" id="RDE18310.1"/>
    </source>
</evidence>
<feature type="signal peptide" evidence="1">
    <location>
        <begin position="1"/>
        <end position="21"/>
    </location>
</feature>
<keyword evidence="1" id="KW-0732">Signal</keyword>
<proteinExistence type="predicted"/>
<evidence type="ECO:0000256" key="1">
    <source>
        <dbReference type="SAM" id="SignalP"/>
    </source>
</evidence>
<dbReference type="RefSeq" id="WP_114696886.1">
    <property type="nucleotide sequence ID" value="NZ_QQOH01000005.1"/>
</dbReference>
<comment type="caution">
    <text evidence="2">The sequence shown here is derived from an EMBL/GenBank/DDBJ whole genome shotgun (WGS) entry which is preliminary data.</text>
</comment>
<name>A0A369W8J0_9GAMM</name>
<accession>A0A369W8J0</accession>
<dbReference type="AlphaFoldDB" id="A0A369W8J0"/>
<organism evidence="2 3">
    <name type="scientific">Motiliproteus coralliicola</name>
    <dbReference type="NCBI Taxonomy" id="2283196"/>
    <lineage>
        <taxon>Bacteria</taxon>
        <taxon>Pseudomonadati</taxon>
        <taxon>Pseudomonadota</taxon>
        <taxon>Gammaproteobacteria</taxon>
        <taxon>Oceanospirillales</taxon>
        <taxon>Oceanospirillaceae</taxon>
        <taxon>Motiliproteus</taxon>
    </lineage>
</organism>
<dbReference type="OrthoDB" id="6120757at2"/>
<reference evidence="2 3" key="1">
    <citation type="submission" date="2018-07" db="EMBL/GenBank/DDBJ databases">
        <title>Motiliproteus coralliicola sp. nov., a bacterium isolated from Coral.</title>
        <authorList>
            <person name="Wang G."/>
        </authorList>
    </citation>
    <scope>NUCLEOTIDE SEQUENCE [LARGE SCALE GENOMIC DNA]</scope>
    <source>
        <strain evidence="2 3">C34</strain>
    </source>
</reference>